<dbReference type="PANTHER" id="PTHR22799:SF6">
    <property type="entry name" value="C-TYPE LECTIN DOMAIN FAMILY 4 MEMBER M-LIKE"/>
    <property type="match status" value="1"/>
</dbReference>
<protein>
    <submittedName>
        <fullName evidence="5">Asialoglycoprotein receptor 2</fullName>
    </submittedName>
</protein>
<dbReference type="AlphaFoldDB" id="A0A210QUW6"/>
<dbReference type="PANTHER" id="PTHR22799">
    <property type="entry name" value="TETRANECTIN-RELATED"/>
    <property type="match status" value="1"/>
</dbReference>
<organism evidence="5 6">
    <name type="scientific">Mizuhopecten yessoensis</name>
    <name type="common">Japanese scallop</name>
    <name type="synonym">Patinopecten yessoensis</name>
    <dbReference type="NCBI Taxonomy" id="6573"/>
    <lineage>
        <taxon>Eukaryota</taxon>
        <taxon>Metazoa</taxon>
        <taxon>Spiralia</taxon>
        <taxon>Lophotrochozoa</taxon>
        <taxon>Mollusca</taxon>
        <taxon>Bivalvia</taxon>
        <taxon>Autobranchia</taxon>
        <taxon>Pteriomorphia</taxon>
        <taxon>Pectinida</taxon>
        <taxon>Pectinoidea</taxon>
        <taxon>Pectinidae</taxon>
        <taxon>Mizuhopecten</taxon>
    </lineage>
</organism>
<dbReference type="CDD" id="cd00037">
    <property type="entry name" value="CLECT"/>
    <property type="match status" value="1"/>
</dbReference>
<dbReference type="InterPro" id="IPR001304">
    <property type="entry name" value="C-type_lectin-like"/>
</dbReference>
<proteinExistence type="predicted"/>
<dbReference type="SMART" id="SM00034">
    <property type="entry name" value="CLECT"/>
    <property type="match status" value="1"/>
</dbReference>
<dbReference type="PROSITE" id="PS50041">
    <property type="entry name" value="C_TYPE_LECTIN_2"/>
    <property type="match status" value="1"/>
</dbReference>
<accession>A0A210QUW6</accession>
<dbReference type="Gene3D" id="3.10.100.10">
    <property type="entry name" value="Mannose-Binding Protein A, subunit A"/>
    <property type="match status" value="1"/>
</dbReference>
<feature type="chain" id="PRO_5011967614" evidence="3">
    <location>
        <begin position="26"/>
        <end position="157"/>
    </location>
</feature>
<keyword evidence="5" id="KW-0675">Receptor</keyword>
<sequence>MSAMTWCFVPFLVLTAVHFNVLVLADCPNGWIKHQQCYLFSHDKLSWTGAIVMCKLLGGYLAEVQTDDEKTFLDTTAHQENKNYWIGAHDSVQEGSFVWATSREPVHIEHFGRTPDNSHGNEGCIEIYANGDWNDNNCMTSFNYICERSPESEQLIG</sequence>
<dbReference type="Proteomes" id="UP000242188">
    <property type="component" value="Unassembled WGS sequence"/>
</dbReference>
<gene>
    <name evidence="5" type="ORF">KP79_PYT11404</name>
</gene>
<dbReference type="STRING" id="6573.A0A210QUW6"/>
<dbReference type="EMBL" id="NEDP02001776">
    <property type="protein sequence ID" value="OWF52530.1"/>
    <property type="molecule type" value="Genomic_DNA"/>
</dbReference>
<reference evidence="5 6" key="1">
    <citation type="journal article" date="2017" name="Nat. Ecol. Evol.">
        <title>Scallop genome provides insights into evolution of bilaterian karyotype and development.</title>
        <authorList>
            <person name="Wang S."/>
            <person name="Zhang J."/>
            <person name="Jiao W."/>
            <person name="Li J."/>
            <person name="Xun X."/>
            <person name="Sun Y."/>
            <person name="Guo X."/>
            <person name="Huan P."/>
            <person name="Dong B."/>
            <person name="Zhang L."/>
            <person name="Hu X."/>
            <person name="Sun X."/>
            <person name="Wang J."/>
            <person name="Zhao C."/>
            <person name="Wang Y."/>
            <person name="Wang D."/>
            <person name="Huang X."/>
            <person name="Wang R."/>
            <person name="Lv J."/>
            <person name="Li Y."/>
            <person name="Zhang Z."/>
            <person name="Liu B."/>
            <person name="Lu W."/>
            <person name="Hui Y."/>
            <person name="Liang J."/>
            <person name="Zhou Z."/>
            <person name="Hou R."/>
            <person name="Li X."/>
            <person name="Liu Y."/>
            <person name="Li H."/>
            <person name="Ning X."/>
            <person name="Lin Y."/>
            <person name="Zhao L."/>
            <person name="Xing Q."/>
            <person name="Dou J."/>
            <person name="Li Y."/>
            <person name="Mao J."/>
            <person name="Guo H."/>
            <person name="Dou H."/>
            <person name="Li T."/>
            <person name="Mu C."/>
            <person name="Jiang W."/>
            <person name="Fu Q."/>
            <person name="Fu X."/>
            <person name="Miao Y."/>
            <person name="Liu J."/>
            <person name="Yu Q."/>
            <person name="Li R."/>
            <person name="Liao H."/>
            <person name="Li X."/>
            <person name="Kong Y."/>
            <person name="Jiang Z."/>
            <person name="Chourrout D."/>
            <person name="Li R."/>
            <person name="Bao Z."/>
        </authorList>
    </citation>
    <scope>NUCLEOTIDE SEQUENCE [LARGE SCALE GENOMIC DNA]</scope>
    <source>
        <strain evidence="5 6">PY_sf001</strain>
    </source>
</reference>
<evidence type="ECO:0000313" key="6">
    <source>
        <dbReference type="Proteomes" id="UP000242188"/>
    </source>
</evidence>
<dbReference type="InterPro" id="IPR018378">
    <property type="entry name" value="C-type_lectin_CS"/>
</dbReference>
<evidence type="ECO:0000259" key="4">
    <source>
        <dbReference type="PROSITE" id="PS50041"/>
    </source>
</evidence>
<keyword evidence="3" id="KW-0732">Signal</keyword>
<keyword evidence="1" id="KW-0430">Lectin</keyword>
<dbReference type="InterPro" id="IPR016187">
    <property type="entry name" value="CTDL_fold"/>
</dbReference>
<dbReference type="PROSITE" id="PS00615">
    <property type="entry name" value="C_TYPE_LECTIN_1"/>
    <property type="match status" value="1"/>
</dbReference>
<feature type="domain" description="C-type lectin" evidence="4">
    <location>
        <begin position="33"/>
        <end position="147"/>
    </location>
</feature>
<dbReference type="InterPro" id="IPR051663">
    <property type="entry name" value="CLec_Tetranectin-domain"/>
</dbReference>
<evidence type="ECO:0000256" key="1">
    <source>
        <dbReference type="ARBA" id="ARBA00022734"/>
    </source>
</evidence>
<evidence type="ECO:0000256" key="3">
    <source>
        <dbReference type="SAM" id="SignalP"/>
    </source>
</evidence>
<keyword evidence="6" id="KW-1185">Reference proteome</keyword>
<dbReference type="GO" id="GO:0030246">
    <property type="term" value="F:carbohydrate binding"/>
    <property type="evidence" value="ECO:0007669"/>
    <property type="project" value="UniProtKB-KW"/>
</dbReference>
<dbReference type="InterPro" id="IPR016186">
    <property type="entry name" value="C-type_lectin-like/link_sf"/>
</dbReference>
<dbReference type="SUPFAM" id="SSF56436">
    <property type="entry name" value="C-type lectin-like"/>
    <property type="match status" value="1"/>
</dbReference>
<evidence type="ECO:0000256" key="2">
    <source>
        <dbReference type="ARBA" id="ARBA00023157"/>
    </source>
</evidence>
<dbReference type="OrthoDB" id="6091698at2759"/>
<evidence type="ECO:0000313" key="5">
    <source>
        <dbReference type="EMBL" id="OWF52530.1"/>
    </source>
</evidence>
<dbReference type="Pfam" id="PF00059">
    <property type="entry name" value="Lectin_C"/>
    <property type="match status" value="1"/>
</dbReference>
<name>A0A210QUW6_MIZYE</name>
<keyword evidence="2" id="KW-1015">Disulfide bond</keyword>
<feature type="signal peptide" evidence="3">
    <location>
        <begin position="1"/>
        <end position="25"/>
    </location>
</feature>
<comment type="caution">
    <text evidence="5">The sequence shown here is derived from an EMBL/GenBank/DDBJ whole genome shotgun (WGS) entry which is preliminary data.</text>
</comment>